<dbReference type="InterPro" id="IPR003607">
    <property type="entry name" value="HD/PDEase_dom"/>
</dbReference>
<feature type="domain" description="HD/PDEase" evidence="10">
    <location>
        <begin position="233"/>
        <end position="396"/>
    </location>
</feature>
<comment type="cofactor">
    <cofactor evidence="1">
        <name>Mg(2+)</name>
        <dbReference type="ChEBI" id="CHEBI:18420"/>
    </cofactor>
</comment>
<dbReference type="InterPro" id="IPR006675">
    <property type="entry name" value="HDIG_dom"/>
</dbReference>
<dbReference type="Pfam" id="PF12627">
    <property type="entry name" value="PolyA_pol_RNAbd"/>
    <property type="match status" value="1"/>
</dbReference>
<keyword evidence="12" id="KW-1185">Reference proteome</keyword>
<comment type="caution">
    <text evidence="11">The sequence shown here is derived from an EMBL/GenBank/DDBJ whole genome shotgun (WGS) entry which is preliminary data.</text>
</comment>
<keyword evidence="2 9" id="KW-0808">Transferase</keyword>
<dbReference type="PANTHER" id="PTHR47545">
    <property type="entry name" value="MULTIFUNCTIONAL CCA PROTEIN"/>
    <property type="match status" value="1"/>
</dbReference>
<dbReference type="Gene3D" id="1.10.246.80">
    <property type="match status" value="1"/>
</dbReference>
<proteinExistence type="inferred from homology"/>
<keyword evidence="4 11" id="KW-0548">Nucleotidyltransferase</keyword>
<keyword evidence="8 9" id="KW-0694">RNA-binding</keyword>
<dbReference type="Proteomes" id="UP001314796">
    <property type="component" value="Unassembled WGS sequence"/>
</dbReference>
<dbReference type="Gene3D" id="3.30.460.10">
    <property type="entry name" value="Beta Polymerase, domain 2"/>
    <property type="match status" value="1"/>
</dbReference>
<evidence type="ECO:0000256" key="2">
    <source>
        <dbReference type="ARBA" id="ARBA00022679"/>
    </source>
</evidence>
<dbReference type="InterPro" id="IPR006674">
    <property type="entry name" value="HD_domain"/>
</dbReference>
<evidence type="ECO:0000256" key="8">
    <source>
        <dbReference type="ARBA" id="ARBA00022884"/>
    </source>
</evidence>
<sequence length="476" mass="55363">MKTLISSILQINKKYKTKFFVVGGYIRDLLMGRTIQDMDFVLDVNPKDFAKEVADNIKGNFVELDRLNQVYRVFTPEGLIMDFSKMKGDTIEEDLYHRDFSINAMAYDLNNGWPIDEKLIIDWFDGRKDIEAQKIRHLKNSVFSEDPIRMLRAVRLMVQLKFNIDTRTIKLIQDNAPKISLTAGERITEELFKILKAENSYFYLNYMDETLQLLDKIFPDLVDMKEVGECKYHVVDSWTHSIFTVKVAEGYINSEGFFEEHIRQVYEDHTSKVIAGNRTRLDLIKLGALFHDIGKPSARKIDETGRVRFRGHEITGAEILKGYAEKLKLSVKERDILYRYVAYHMLPLDSYKKNDVSGKALYEIFTKMGEETLDILLIALSDIVATRKLLVPEEEMGMFKVHIEYIANNYLTRYRPIENIQKIVTGRDIMEHLELPQGVLVGELLEEIKKAIFYGKISATKEAALKYVKQIYKEDI</sequence>
<evidence type="ECO:0000256" key="1">
    <source>
        <dbReference type="ARBA" id="ARBA00001946"/>
    </source>
</evidence>
<keyword evidence="3" id="KW-0819">tRNA processing</keyword>
<dbReference type="InterPro" id="IPR032810">
    <property type="entry name" value="CCA-adding_enz_C"/>
</dbReference>
<dbReference type="InterPro" id="IPR050124">
    <property type="entry name" value="tRNA_CCA-adding_enzyme"/>
</dbReference>
<protein>
    <submittedName>
        <fullName evidence="11">Poly(A) polymerase</fullName>
        <ecNumber evidence="11">2.7.7.19</ecNumber>
    </submittedName>
</protein>
<keyword evidence="5" id="KW-0479">Metal-binding</keyword>
<dbReference type="Pfam" id="PF01966">
    <property type="entry name" value="HD"/>
    <property type="match status" value="1"/>
</dbReference>
<dbReference type="EMBL" id="JAFBEE010000006">
    <property type="protein sequence ID" value="MBM7614747.1"/>
    <property type="molecule type" value="Genomic_DNA"/>
</dbReference>
<dbReference type="InterPro" id="IPR002646">
    <property type="entry name" value="PolA_pol_head_dom"/>
</dbReference>
<organism evidence="11 12">
    <name type="scientific">Alkaliphilus hydrothermalis</name>
    <dbReference type="NCBI Taxonomy" id="1482730"/>
    <lineage>
        <taxon>Bacteria</taxon>
        <taxon>Bacillati</taxon>
        <taxon>Bacillota</taxon>
        <taxon>Clostridia</taxon>
        <taxon>Peptostreptococcales</taxon>
        <taxon>Natronincolaceae</taxon>
        <taxon>Alkaliphilus</taxon>
    </lineage>
</organism>
<reference evidence="11 12" key="1">
    <citation type="submission" date="2021-01" db="EMBL/GenBank/DDBJ databases">
        <title>Genomic Encyclopedia of Type Strains, Phase IV (KMG-IV): sequencing the most valuable type-strain genomes for metagenomic binning, comparative biology and taxonomic classification.</title>
        <authorList>
            <person name="Goeker M."/>
        </authorList>
    </citation>
    <scope>NUCLEOTIDE SEQUENCE [LARGE SCALE GENOMIC DNA]</scope>
    <source>
        <strain evidence="11 12">DSM 25890</strain>
    </source>
</reference>
<dbReference type="CDD" id="cd05398">
    <property type="entry name" value="NT_ClassII-CCAase"/>
    <property type="match status" value="1"/>
</dbReference>
<dbReference type="Pfam" id="PF13735">
    <property type="entry name" value="tRNA_NucTran2_2"/>
    <property type="match status" value="1"/>
</dbReference>
<dbReference type="Pfam" id="PF01743">
    <property type="entry name" value="PolyA_pol"/>
    <property type="match status" value="1"/>
</dbReference>
<evidence type="ECO:0000259" key="10">
    <source>
        <dbReference type="SMART" id="SM00471"/>
    </source>
</evidence>
<dbReference type="Gene3D" id="1.10.3090.10">
    <property type="entry name" value="cca-adding enzyme, domain 2"/>
    <property type="match status" value="1"/>
</dbReference>
<dbReference type="InterPro" id="IPR032828">
    <property type="entry name" value="PolyA_RNA-bd"/>
</dbReference>
<dbReference type="NCBIfam" id="TIGR00277">
    <property type="entry name" value="HDIG"/>
    <property type="match status" value="1"/>
</dbReference>
<dbReference type="SUPFAM" id="SSF81891">
    <property type="entry name" value="Poly A polymerase C-terminal region-like"/>
    <property type="match status" value="1"/>
</dbReference>
<evidence type="ECO:0000313" key="11">
    <source>
        <dbReference type="EMBL" id="MBM7614747.1"/>
    </source>
</evidence>
<dbReference type="GO" id="GO:1990817">
    <property type="term" value="F:poly(A) RNA polymerase activity"/>
    <property type="evidence" value="ECO:0007669"/>
    <property type="project" value="UniProtKB-EC"/>
</dbReference>
<gene>
    <name evidence="11" type="ORF">JOC73_001261</name>
</gene>
<keyword evidence="7" id="KW-0460">Magnesium</keyword>
<dbReference type="EC" id="2.7.7.19" evidence="11"/>
<evidence type="ECO:0000256" key="3">
    <source>
        <dbReference type="ARBA" id="ARBA00022694"/>
    </source>
</evidence>
<evidence type="ECO:0000256" key="9">
    <source>
        <dbReference type="RuleBase" id="RU003953"/>
    </source>
</evidence>
<dbReference type="SUPFAM" id="SSF81301">
    <property type="entry name" value="Nucleotidyltransferase"/>
    <property type="match status" value="1"/>
</dbReference>
<evidence type="ECO:0000256" key="6">
    <source>
        <dbReference type="ARBA" id="ARBA00022741"/>
    </source>
</evidence>
<keyword evidence="6" id="KW-0547">Nucleotide-binding</keyword>
<dbReference type="RefSeq" id="WP_204401252.1">
    <property type="nucleotide sequence ID" value="NZ_JAFBEE010000006.1"/>
</dbReference>
<dbReference type="InterPro" id="IPR043519">
    <property type="entry name" value="NT_sf"/>
</dbReference>
<evidence type="ECO:0000313" key="12">
    <source>
        <dbReference type="Proteomes" id="UP001314796"/>
    </source>
</evidence>
<accession>A0ABS2NPK6</accession>
<evidence type="ECO:0000256" key="7">
    <source>
        <dbReference type="ARBA" id="ARBA00022842"/>
    </source>
</evidence>
<comment type="similarity">
    <text evidence="9">Belongs to the tRNA nucleotidyltransferase/poly(A) polymerase family.</text>
</comment>
<evidence type="ECO:0000256" key="5">
    <source>
        <dbReference type="ARBA" id="ARBA00022723"/>
    </source>
</evidence>
<dbReference type="CDD" id="cd00077">
    <property type="entry name" value="HDc"/>
    <property type="match status" value="1"/>
</dbReference>
<dbReference type="SMART" id="SM00471">
    <property type="entry name" value="HDc"/>
    <property type="match status" value="1"/>
</dbReference>
<evidence type="ECO:0000256" key="4">
    <source>
        <dbReference type="ARBA" id="ARBA00022695"/>
    </source>
</evidence>
<name>A0ABS2NPK6_9FIRM</name>